<keyword evidence="4" id="KW-1185">Reference proteome</keyword>
<feature type="domain" description="NTF2" evidence="2">
    <location>
        <begin position="24"/>
        <end position="217"/>
    </location>
</feature>
<dbReference type="SUPFAM" id="SSF54427">
    <property type="entry name" value="NTF2-like"/>
    <property type="match status" value="1"/>
</dbReference>
<dbReference type="AlphaFoldDB" id="A0A5C3EHT6"/>
<organism evidence="3 4">
    <name type="scientific">Ustilago trichophora</name>
    <dbReference type="NCBI Taxonomy" id="86804"/>
    <lineage>
        <taxon>Eukaryota</taxon>
        <taxon>Fungi</taxon>
        <taxon>Dikarya</taxon>
        <taxon>Basidiomycota</taxon>
        <taxon>Ustilaginomycotina</taxon>
        <taxon>Ustilaginomycetes</taxon>
        <taxon>Ustilaginales</taxon>
        <taxon>Ustilaginaceae</taxon>
        <taxon>Ustilago</taxon>
    </lineage>
</organism>
<dbReference type="OrthoDB" id="25408at2759"/>
<feature type="region of interest" description="Disordered" evidence="1">
    <location>
        <begin position="110"/>
        <end position="157"/>
    </location>
</feature>
<evidence type="ECO:0000313" key="4">
    <source>
        <dbReference type="Proteomes" id="UP000324022"/>
    </source>
</evidence>
<evidence type="ECO:0000313" key="3">
    <source>
        <dbReference type="EMBL" id="SPO30133.1"/>
    </source>
</evidence>
<reference evidence="3 4" key="1">
    <citation type="submission" date="2018-03" db="EMBL/GenBank/DDBJ databases">
        <authorList>
            <person name="Guldener U."/>
        </authorList>
    </citation>
    <scope>NUCLEOTIDE SEQUENCE [LARGE SCALE GENOMIC DNA]</scope>
    <source>
        <strain evidence="3 4">NBRC100155</strain>
    </source>
</reference>
<dbReference type="InterPro" id="IPR002075">
    <property type="entry name" value="NTF2_dom"/>
</dbReference>
<dbReference type="Gene3D" id="3.10.450.50">
    <property type="match status" value="1"/>
</dbReference>
<protein>
    <submittedName>
        <fullName evidence="3">Related to ntf2-related export protein 1</fullName>
    </submittedName>
</protein>
<accession>A0A5C3EHT6</accession>
<gene>
    <name evidence="3" type="ORF">UTRI_05972</name>
</gene>
<dbReference type="PANTHER" id="PTHR12612">
    <property type="entry name" value="NUCLEAR TRANSPORT FACTOR 2"/>
    <property type="match status" value="1"/>
</dbReference>
<dbReference type="InterPro" id="IPR018222">
    <property type="entry name" value="Nuclear_transport_factor_2_euk"/>
</dbReference>
<name>A0A5C3EHT6_9BASI</name>
<feature type="compositionally biased region" description="Low complexity" evidence="1">
    <location>
        <begin position="119"/>
        <end position="141"/>
    </location>
</feature>
<proteinExistence type="predicted"/>
<dbReference type="InterPro" id="IPR045875">
    <property type="entry name" value="NTF2"/>
</dbReference>
<dbReference type="InterPro" id="IPR032710">
    <property type="entry name" value="NTF2-like_dom_sf"/>
</dbReference>
<evidence type="ECO:0000259" key="2">
    <source>
        <dbReference type="PROSITE" id="PS50177"/>
    </source>
</evidence>
<evidence type="ECO:0000256" key="1">
    <source>
        <dbReference type="SAM" id="MobiDB-lite"/>
    </source>
</evidence>
<sequence>MAATLPPTDKRPDSRRLADFAAKAAETFVSAYYAASDSPQRTNLVPTLYLPNSSIVWNGTPVSGQQELAAMLNSMPGSKHEVHAFDCHALGGAVEGSSFTPPSILLTVSGTVSHHTPESSSALNPTTTSTSSAPKSATSSTHGANRNRGNFDPDAPISSHPRAFCQNFVLVDAGNLTSGQVGQQVGEGGVAVSNATGKDGNVVLSAKFYVQADSFRFVG</sequence>
<dbReference type="EMBL" id="OOIN01000031">
    <property type="protein sequence ID" value="SPO30133.1"/>
    <property type="molecule type" value="Genomic_DNA"/>
</dbReference>
<dbReference type="PROSITE" id="PS50177">
    <property type="entry name" value="NTF2_DOMAIN"/>
    <property type="match status" value="1"/>
</dbReference>
<dbReference type="GO" id="GO:0006913">
    <property type="term" value="P:nucleocytoplasmic transport"/>
    <property type="evidence" value="ECO:0007669"/>
    <property type="project" value="InterPro"/>
</dbReference>
<dbReference type="Pfam" id="PF02136">
    <property type="entry name" value="NTF2"/>
    <property type="match status" value="1"/>
</dbReference>
<dbReference type="Proteomes" id="UP000324022">
    <property type="component" value="Unassembled WGS sequence"/>
</dbReference>